<reference evidence="1 2" key="1">
    <citation type="submission" date="2015-05" db="EMBL/GenBank/DDBJ databases">
        <title>Genome sequencing and analysis of members of genus Stenotrophomonas.</title>
        <authorList>
            <person name="Patil P.P."/>
            <person name="Midha S."/>
            <person name="Patil P.B."/>
        </authorList>
    </citation>
    <scope>NUCLEOTIDE SEQUENCE [LARGE SCALE GENOMIC DNA]</scope>
    <source>
        <strain evidence="1 2">DSM 21508</strain>
    </source>
</reference>
<organism evidence="1 2">
    <name type="scientific">Stenotrophomonas chelatiphaga</name>
    <dbReference type="NCBI Taxonomy" id="517011"/>
    <lineage>
        <taxon>Bacteria</taxon>
        <taxon>Pseudomonadati</taxon>
        <taxon>Pseudomonadota</taxon>
        <taxon>Gammaproteobacteria</taxon>
        <taxon>Lysobacterales</taxon>
        <taxon>Lysobacteraceae</taxon>
        <taxon>Stenotrophomonas</taxon>
    </lineage>
</organism>
<keyword evidence="2" id="KW-1185">Reference proteome</keyword>
<evidence type="ECO:0000313" key="2">
    <source>
        <dbReference type="Proteomes" id="UP000051386"/>
    </source>
</evidence>
<protein>
    <recommendedName>
        <fullName evidence="3">Antitoxin</fullName>
    </recommendedName>
</protein>
<name>A0A0R0D4W2_9GAMM</name>
<dbReference type="Proteomes" id="UP000051386">
    <property type="component" value="Unassembled WGS sequence"/>
</dbReference>
<sequence>MTATQLKRGGWPGVMVQVNKTTAVAVTNHHRTEAVILTAEHYATLVQQAAGASNRSSGAETTTVPKEIALARLQRAFDQRLATLKDGKSLAAATRKRARRGKVTLGTPF</sequence>
<proteinExistence type="predicted"/>
<dbReference type="AlphaFoldDB" id="A0A0R0D4W2"/>
<evidence type="ECO:0000313" key="1">
    <source>
        <dbReference type="EMBL" id="KRG77181.1"/>
    </source>
</evidence>
<comment type="caution">
    <text evidence="1">The sequence shown here is derived from an EMBL/GenBank/DDBJ whole genome shotgun (WGS) entry which is preliminary data.</text>
</comment>
<dbReference type="PATRIC" id="fig|517011.3.peg.2071"/>
<evidence type="ECO:0008006" key="3">
    <source>
        <dbReference type="Google" id="ProtNLM"/>
    </source>
</evidence>
<dbReference type="EMBL" id="LDJK01000005">
    <property type="protein sequence ID" value="KRG77181.1"/>
    <property type="molecule type" value="Genomic_DNA"/>
</dbReference>
<gene>
    <name evidence="1" type="ORF">ABB28_01530</name>
</gene>
<accession>A0A0R0D4W2</accession>